<dbReference type="InterPro" id="IPR016039">
    <property type="entry name" value="Thiolase-like"/>
</dbReference>
<dbReference type="InterPro" id="IPR014030">
    <property type="entry name" value="Ketoacyl_synth_N"/>
</dbReference>
<dbReference type="EMBL" id="JBCGBO010000001">
    <property type="protein sequence ID" value="KAK9228896.1"/>
    <property type="molecule type" value="Genomic_DNA"/>
</dbReference>
<dbReference type="SMART" id="SM00825">
    <property type="entry name" value="PKS_KS"/>
    <property type="match status" value="1"/>
</dbReference>
<dbReference type="Proteomes" id="UP001428341">
    <property type="component" value="Unassembled WGS sequence"/>
</dbReference>
<keyword evidence="3 4" id="KW-0808">Transferase</keyword>
<dbReference type="GO" id="GO:0004315">
    <property type="term" value="F:3-oxoacyl-[acyl-carrier-protein] synthase activity"/>
    <property type="evidence" value="ECO:0007669"/>
    <property type="project" value="UniProtKB-EC"/>
</dbReference>
<keyword evidence="7" id="KW-1185">Reference proteome</keyword>
<reference evidence="6 7" key="1">
    <citation type="submission" date="2024-05" db="EMBL/GenBank/DDBJ databases">
        <title>Haplotype-resolved chromosome-level genome assembly of Huyou (Citrus changshanensis).</title>
        <authorList>
            <person name="Miao C."/>
            <person name="Chen W."/>
            <person name="Wu Y."/>
            <person name="Wang L."/>
            <person name="Zhao S."/>
            <person name="Grierson D."/>
            <person name="Xu C."/>
            <person name="Chen K."/>
        </authorList>
    </citation>
    <scope>NUCLEOTIDE SEQUENCE [LARGE SCALE GENOMIC DNA]</scope>
    <source>
        <strain evidence="6">01-14</strain>
        <tissue evidence="6">Leaf</tissue>
    </source>
</reference>
<gene>
    <name evidence="6" type="ORF">WN944_021853</name>
</gene>
<dbReference type="CDD" id="cd00834">
    <property type="entry name" value="KAS_I_II"/>
    <property type="match status" value="1"/>
</dbReference>
<dbReference type="SUPFAM" id="SSF53901">
    <property type="entry name" value="Thiolase-like"/>
    <property type="match status" value="2"/>
</dbReference>
<evidence type="ECO:0000259" key="5">
    <source>
        <dbReference type="PROSITE" id="PS52004"/>
    </source>
</evidence>
<protein>
    <recommendedName>
        <fullName evidence="2">beta-ketoacyl-[acyl-carrier-protein] synthase I</fullName>
        <ecNumber evidence="2">2.3.1.41</ecNumber>
    </recommendedName>
</protein>
<accession>A0AAP0N041</accession>
<dbReference type="AlphaFoldDB" id="A0AAP0N041"/>
<dbReference type="Pfam" id="PF02801">
    <property type="entry name" value="Ketoacyl-synt_C"/>
    <property type="match status" value="1"/>
</dbReference>
<evidence type="ECO:0000313" key="6">
    <source>
        <dbReference type="EMBL" id="KAK9228896.1"/>
    </source>
</evidence>
<feature type="domain" description="Ketosynthase family 3 (KS3)" evidence="5">
    <location>
        <begin position="93"/>
        <end position="538"/>
    </location>
</feature>
<dbReference type="GO" id="GO:0006633">
    <property type="term" value="P:fatty acid biosynthetic process"/>
    <property type="evidence" value="ECO:0007669"/>
    <property type="project" value="InterPro"/>
</dbReference>
<dbReference type="PROSITE" id="PS52004">
    <property type="entry name" value="KS3_2"/>
    <property type="match status" value="1"/>
</dbReference>
<dbReference type="PANTHER" id="PTHR11712:SF332">
    <property type="entry name" value="3-OXOACYL-[ACYL-CARRIER-PROTEIN] SYNTHASE II, CHLOROPLASTIC"/>
    <property type="match status" value="1"/>
</dbReference>
<proteinExistence type="inferred from homology"/>
<dbReference type="InterPro" id="IPR018201">
    <property type="entry name" value="Ketoacyl_synth_AS"/>
</dbReference>
<dbReference type="Pfam" id="PF00109">
    <property type="entry name" value="ketoacyl-synt"/>
    <property type="match status" value="2"/>
</dbReference>
<evidence type="ECO:0000256" key="2">
    <source>
        <dbReference type="ARBA" id="ARBA00013191"/>
    </source>
</evidence>
<sequence>MAASCLPCTWLPAFELDHALEPLLLLSSSRRLKLISPLSCNNSNSTSFGICNGFSTIRKRRQSHANQAAAYSASDGKTTAVSAKSEKVAPEVKRRVVVTGLGAVTPLSDDAHLYYTKLLEGVSGISQIEGFDCSELPTRIAGEIKTLSTDGLVSPKHAKRADNYLIYALIAGKKALADAGITEQVSGELNKNRCGVLIGTAMGSMRALKDGIDAIKISHKKMSPFSVPYSMTSMASAVLAMDLEWMGPNYAISSACATSNCCILTAANHIIKGDAVSSSSSLADSIQNSLKDTTFVKWQDLMLCGGSDGIIIPEGIAGFIACNILSRRNSDPTKASRPWDSDRDGFVMGEGAGVMLLEELEHAKRRGADIYAEFMGGSFTCDACHKSESRLDGFGAVACVESSGLGAVACMEKALTNSGVSREDVNYINAHATSTRVGDPREFKAVMHCFGQNPELRMNSTKSMTGHLLGAAGAVEAIATVKAIQTGWIHPNINLENPDKDVDTRVLVGPKKERLDIKVAMSNSFGFGGHNSSILFAVHK</sequence>
<dbReference type="PROSITE" id="PS00606">
    <property type="entry name" value="KS3_1"/>
    <property type="match status" value="1"/>
</dbReference>
<evidence type="ECO:0000256" key="3">
    <source>
        <dbReference type="ARBA" id="ARBA00022679"/>
    </source>
</evidence>
<dbReference type="Gene3D" id="3.40.47.10">
    <property type="match status" value="1"/>
</dbReference>
<comment type="caution">
    <text evidence="6">The sequence shown here is derived from an EMBL/GenBank/DDBJ whole genome shotgun (WGS) entry which is preliminary data.</text>
</comment>
<dbReference type="InterPro" id="IPR000794">
    <property type="entry name" value="Beta-ketoacyl_synthase"/>
</dbReference>
<dbReference type="GO" id="GO:0005739">
    <property type="term" value="C:mitochondrion"/>
    <property type="evidence" value="ECO:0007669"/>
    <property type="project" value="TreeGrafter"/>
</dbReference>
<dbReference type="PANTHER" id="PTHR11712">
    <property type="entry name" value="POLYKETIDE SYNTHASE-RELATED"/>
    <property type="match status" value="1"/>
</dbReference>
<evidence type="ECO:0000256" key="1">
    <source>
        <dbReference type="ARBA" id="ARBA00008467"/>
    </source>
</evidence>
<name>A0AAP0N041_9ROSI</name>
<dbReference type="InterPro" id="IPR020841">
    <property type="entry name" value="PKS_Beta-ketoAc_synthase_dom"/>
</dbReference>
<dbReference type="EC" id="2.3.1.41" evidence="2"/>
<evidence type="ECO:0000313" key="7">
    <source>
        <dbReference type="Proteomes" id="UP001428341"/>
    </source>
</evidence>
<dbReference type="InterPro" id="IPR014031">
    <property type="entry name" value="Ketoacyl_synth_C"/>
</dbReference>
<comment type="similarity">
    <text evidence="1 4">Belongs to the thiolase-like superfamily. Beta-ketoacyl-ACP synthases family.</text>
</comment>
<dbReference type="GO" id="GO:0009570">
    <property type="term" value="C:chloroplast stroma"/>
    <property type="evidence" value="ECO:0007669"/>
    <property type="project" value="TreeGrafter"/>
</dbReference>
<evidence type="ECO:0000256" key="4">
    <source>
        <dbReference type="RuleBase" id="RU003694"/>
    </source>
</evidence>
<organism evidence="6 7">
    <name type="scientific">Citrus x changshan-huyou</name>
    <dbReference type="NCBI Taxonomy" id="2935761"/>
    <lineage>
        <taxon>Eukaryota</taxon>
        <taxon>Viridiplantae</taxon>
        <taxon>Streptophyta</taxon>
        <taxon>Embryophyta</taxon>
        <taxon>Tracheophyta</taxon>
        <taxon>Spermatophyta</taxon>
        <taxon>Magnoliopsida</taxon>
        <taxon>eudicotyledons</taxon>
        <taxon>Gunneridae</taxon>
        <taxon>Pentapetalae</taxon>
        <taxon>rosids</taxon>
        <taxon>malvids</taxon>
        <taxon>Sapindales</taxon>
        <taxon>Rutaceae</taxon>
        <taxon>Aurantioideae</taxon>
        <taxon>Citrus</taxon>
    </lineage>
</organism>